<evidence type="ECO:0000256" key="2">
    <source>
        <dbReference type="SAM" id="Phobius"/>
    </source>
</evidence>
<protein>
    <submittedName>
        <fullName evidence="3">Cadmium resistance transport/sequestration family protein</fullName>
    </submittedName>
</protein>
<keyword evidence="2" id="KW-1133">Transmembrane helix</keyword>
<feature type="transmembrane region" description="Helical" evidence="2">
    <location>
        <begin position="39"/>
        <end position="62"/>
    </location>
</feature>
<dbReference type="EMBL" id="JACHEN010000005">
    <property type="protein sequence ID" value="MBB6215043.1"/>
    <property type="molecule type" value="Genomic_DNA"/>
</dbReference>
<dbReference type="Pfam" id="PF03596">
    <property type="entry name" value="Cad"/>
    <property type="match status" value="2"/>
</dbReference>
<organism evidence="3 4">
    <name type="scientific">Anaerosolibacter carboniphilus</name>
    <dbReference type="NCBI Taxonomy" id="1417629"/>
    <lineage>
        <taxon>Bacteria</taxon>
        <taxon>Bacillati</taxon>
        <taxon>Bacillota</taxon>
        <taxon>Clostridia</taxon>
        <taxon>Peptostreptococcales</taxon>
        <taxon>Thermotaleaceae</taxon>
        <taxon>Anaerosolibacter</taxon>
    </lineage>
</organism>
<feature type="transmembrane region" description="Helical" evidence="2">
    <location>
        <begin position="160"/>
        <end position="182"/>
    </location>
</feature>
<keyword evidence="2" id="KW-0812">Transmembrane</keyword>
<accession>A0A841KNR7</accession>
<dbReference type="Proteomes" id="UP000579281">
    <property type="component" value="Unassembled WGS sequence"/>
</dbReference>
<comment type="caution">
    <text evidence="3">The sequence shown here is derived from an EMBL/GenBank/DDBJ whole genome shotgun (WGS) entry which is preliminary data.</text>
</comment>
<evidence type="ECO:0000256" key="1">
    <source>
        <dbReference type="SAM" id="MobiDB-lite"/>
    </source>
</evidence>
<feature type="transmembrane region" description="Helical" evidence="2">
    <location>
        <begin position="6"/>
        <end position="27"/>
    </location>
</feature>
<dbReference type="AlphaFoldDB" id="A0A841KNR7"/>
<dbReference type="RefSeq" id="WP_184308983.1">
    <property type="nucleotide sequence ID" value="NZ_JACHEN010000005.1"/>
</dbReference>
<feature type="region of interest" description="Disordered" evidence="1">
    <location>
        <begin position="94"/>
        <end position="114"/>
    </location>
</feature>
<name>A0A841KNR7_9FIRM</name>
<evidence type="ECO:0000313" key="3">
    <source>
        <dbReference type="EMBL" id="MBB6215043.1"/>
    </source>
</evidence>
<dbReference type="InterPro" id="IPR004676">
    <property type="entry name" value="Cd-R_transporter"/>
</dbReference>
<reference evidence="3 4" key="1">
    <citation type="submission" date="2020-08" db="EMBL/GenBank/DDBJ databases">
        <title>Genomic Encyclopedia of Type Strains, Phase IV (KMG-IV): sequencing the most valuable type-strain genomes for metagenomic binning, comparative biology and taxonomic classification.</title>
        <authorList>
            <person name="Goeker M."/>
        </authorList>
    </citation>
    <scope>NUCLEOTIDE SEQUENCE [LARGE SCALE GENOMIC DNA]</scope>
    <source>
        <strain evidence="3 4">DSM 103526</strain>
    </source>
</reference>
<evidence type="ECO:0000313" key="4">
    <source>
        <dbReference type="Proteomes" id="UP000579281"/>
    </source>
</evidence>
<keyword evidence="4" id="KW-1185">Reference proteome</keyword>
<feature type="transmembrane region" description="Helical" evidence="2">
    <location>
        <begin position="202"/>
        <end position="224"/>
    </location>
</feature>
<proteinExistence type="predicted"/>
<keyword evidence="2" id="KW-0472">Membrane</keyword>
<gene>
    <name evidence="3" type="ORF">HNQ80_001132</name>
</gene>
<sequence length="230" mass="25522">MLSTVITAFVSFVSTNIDDIFVLMLFFSQINHVMKKGHIIVGQYLGIGVLTAVSIIGALGISLIPSEYVGFLGIVPIYLGIKAYFEHKTESMDKTNVEQQEAEDNENNKPEESTSMQESYIIPFMKDFVNPSVLKVASVTIANGGDNIGIYIPLFTSMNFIDIMITVAVFILLTGLWCFIGLRLAEYPFVQKNIEMNKHVFIPIIFIGLGIFILIESGTIAFIYKKVLSG</sequence>